<dbReference type="STRING" id="545501.BN997_03498"/>
<dbReference type="InterPro" id="IPR001466">
    <property type="entry name" value="Beta-lactam-related"/>
</dbReference>
<proteinExistence type="predicted"/>
<dbReference type="Proteomes" id="UP000040453">
    <property type="component" value="Unassembled WGS sequence"/>
</dbReference>
<feature type="domain" description="Beta-lactamase-related" evidence="3">
    <location>
        <begin position="51"/>
        <end position="364"/>
    </location>
</feature>
<accession>A0A0A1MXP3</accession>
<dbReference type="RefSeq" id="WP_052485058.1">
    <property type="nucleotide sequence ID" value="NZ_CDGG01000001.1"/>
</dbReference>
<dbReference type="InterPro" id="IPR012338">
    <property type="entry name" value="Beta-lactam/transpept-like"/>
</dbReference>
<dbReference type="PANTHER" id="PTHR46825:SF9">
    <property type="entry name" value="BETA-LACTAMASE-RELATED DOMAIN-CONTAINING PROTEIN"/>
    <property type="match status" value="1"/>
</dbReference>
<feature type="signal peptide" evidence="2">
    <location>
        <begin position="1"/>
        <end position="24"/>
    </location>
</feature>
<keyword evidence="1" id="KW-1133">Transmembrane helix</keyword>
<dbReference type="OrthoDB" id="846150at2"/>
<keyword evidence="5" id="KW-1185">Reference proteome</keyword>
<feature type="transmembrane region" description="Helical" evidence="1">
    <location>
        <begin position="569"/>
        <end position="588"/>
    </location>
</feature>
<dbReference type="AlphaFoldDB" id="A0A0A1MXP3"/>
<evidence type="ECO:0000313" key="5">
    <source>
        <dbReference type="Proteomes" id="UP000040453"/>
    </source>
</evidence>
<dbReference type="Pfam" id="PF00144">
    <property type="entry name" value="Beta-lactamase"/>
    <property type="match status" value="1"/>
</dbReference>
<evidence type="ECO:0000313" key="4">
    <source>
        <dbReference type="EMBL" id="CEI83581.1"/>
    </source>
</evidence>
<reference evidence="4 5" key="1">
    <citation type="submission" date="2014-11" db="EMBL/GenBank/DDBJ databases">
        <authorList>
            <person name="Urmite Genomes Urmite Genomes"/>
        </authorList>
    </citation>
    <scope>NUCLEOTIDE SEQUENCE [LARGE SCALE GENOMIC DNA]</scope>
    <source>
        <strain evidence="4 5">Oc5</strain>
    </source>
</reference>
<keyword evidence="1" id="KW-0812">Transmembrane</keyword>
<dbReference type="PANTHER" id="PTHR46825">
    <property type="entry name" value="D-ALANYL-D-ALANINE-CARBOXYPEPTIDASE/ENDOPEPTIDASE AMPH"/>
    <property type="match status" value="1"/>
</dbReference>
<dbReference type="EMBL" id="CDGG01000001">
    <property type="protein sequence ID" value="CEI83581.1"/>
    <property type="molecule type" value="Genomic_DNA"/>
</dbReference>
<feature type="transmembrane region" description="Helical" evidence="1">
    <location>
        <begin position="600"/>
        <end position="622"/>
    </location>
</feature>
<evidence type="ECO:0000256" key="1">
    <source>
        <dbReference type="SAM" id="Phobius"/>
    </source>
</evidence>
<keyword evidence="2" id="KW-0732">Signal</keyword>
<gene>
    <name evidence="4" type="primary">pbpX</name>
    <name evidence="4" type="ORF">BN997_03498</name>
</gene>
<dbReference type="InterPro" id="IPR050491">
    <property type="entry name" value="AmpC-like"/>
</dbReference>
<name>A0A0A1MXP3_9BACI</name>
<feature type="chain" id="PRO_5001976319" evidence="2">
    <location>
        <begin position="25"/>
        <end position="623"/>
    </location>
</feature>
<feature type="transmembrane region" description="Helical" evidence="1">
    <location>
        <begin position="489"/>
        <end position="517"/>
    </location>
</feature>
<dbReference type="Gene3D" id="3.40.710.10">
    <property type="entry name" value="DD-peptidase/beta-lactamase superfamily"/>
    <property type="match status" value="1"/>
</dbReference>
<evidence type="ECO:0000256" key="2">
    <source>
        <dbReference type="SAM" id="SignalP"/>
    </source>
</evidence>
<organism evidence="4 5">
    <name type="scientific">Oceanobacillus oncorhynchi</name>
    <dbReference type="NCBI Taxonomy" id="545501"/>
    <lineage>
        <taxon>Bacteria</taxon>
        <taxon>Bacillati</taxon>
        <taxon>Bacillota</taxon>
        <taxon>Bacilli</taxon>
        <taxon>Bacillales</taxon>
        <taxon>Bacillaceae</taxon>
        <taxon>Oceanobacillus</taxon>
    </lineage>
</organism>
<evidence type="ECO:0000259" key="3">
    <source>
        <dbReference type="Pfam" id="PF00144"/>
    </source>
</evidence>
<dbReference type="SUPFAM" id="SSF56601">
    <property type="entry name" value="beta-lactamase/transpeptidase-like"/>
    <property type="match status" value="1"/>
</dbReference>
<sequence length="623" mass="70701">MIKRISIFLHIVFFSLCFPYTFSAAENTTPSGIPIEELEQFVDEYAEEYIGSTVAGAAIIAIKDNQIVLSKGYGYADVENQIPMNPDTTVLEWGSITKLFVWVSAMQLAEQGELDLEEDIRTYLPEEFLTKLNYDDPITILNLMHHNAGFEEYIFDLLFESPEQLVDLEESLKLAEPEQVYKPGEVVAYSNYSTSLAAYIIEEITGQPFYDYVNEHIFDELEMNHSTMHLPVEDNQEITRHKGIGYFPGENGDFMESQSFYISMYPSGGINGTAADLAKFAQALMPSEPEKTSLFQEDQTLQKLLTTSYAPEEGVPGLAHGFWEYDGEYRGLTHSGNTVAYSSNMQIVPEDNFAIVILTNQADEIDLLFGLTDELVGRGDQTVRENLPPAAEVEGSYLSARRTFNGFMNLYAYLAPLDVKPMDDNEIELDLAGFKATYVQTSPYVYKLKSGDDVFIPSNVMYFHVNDGMSEQISTAYADYLPMDKNTPFLLISLGLFIWCMVYFLISPFVLMVLAFFRRRRKRKKAPIAKWNWLLMLSGTLLAVNIAVLIIRMLSNPMRTYSELLPHFIGNYLFTATSIIAVVMMILVRKKAPLSKMQKTGYLLTGFSSILFIIWLIIWQMYA</sequence>
<feature type="transmembrane region" description="Helical" evidence="1">
    <location>
        <begin position="533"/>
        <end position="554"/>
    </location>
</feature>
<protein>
    <submittedName>
        <fullName evidence="4">Putative penicillin-binding protein PbpX</fullName>
    </submittedName>
</protein>
<keyword evidence="1" id="KW-0472">Membrane</keyword>